<organism evidence="2 3">
    <name type="scientific">Maricaulis virginensis</name>
    <dbReference type="NCBI Taxonomy" id="144022"/>
    <lineage>
        <taxon>Bacteria</taxon>
        <taxon>Pseudomonadati</taxon>
        <taxon>Pseudomonadota</taxon>
        <taxon>Alphaproteobacteria</taxon>
        <taxon>Maricaulales</taxon>
        <taxon>Maricaulaceae</taxon>
        <taxon>Maricaulis</taxon>
    </lineage>
</organism>
<proteinExistence type="predicted"/>
<dbReference type="InterPro" id="IPR052509">
    <property type="entry name" value="Metal_resp_DNA-bind_regulator"/>
</dbReference>
<dbReference type="Gene3D" id="1.10.10.10">
    <property type="entry name" value="Winged helix-like DNA-binding domain superfamily/Winged helix DNA-binding domain"/>
    <property type="match status" value="1"/>
</dbReference>
<dbReference type="EMBL" id="BSFE01000003">
    <property type="protein sequence ID" value="GLK52140.1"/>
    <property type="molecule type" value="Genomic_DNA"/>
</dbReference>
<reference evidence="2" key="1">
    <citation type="journal article" date="2014" name="Int. J. Syst. Evol. Microbiol.">
        <title>Complete genome sequence of Corynebacterium casei LMG S-19264T (=DSM 44701T), isolated from a smear-ripened cheese.</title>
        <authorList>
            <consortium name="US DOE Joint Genome Institute (JGI-PGF)"/>
            <person name="Walter F."/>
            <person name="Albersmeier A."/>
            <person name="Kalinowski J."/>
            <person name="Ruckert C."/>
        </authorList>
    </citation>
    <scope>NUCLEOTIDE SEQUENCE</scope>
    <source>
        <strain evidence="2">VKM B-1513</strain>
    </source>
</reference>
<accession>A0A9W6IN73</accession>
<dbReference type="PANTHER" id="PTHR33169">
    <property type="entry name" value="PADR-FAMILY TRANSCRIPTIONAL REGULATOR"/>
    <property type="match status" value="1"/>
</dbReference>
<dbReference type="InterPro" id="IPR005149">
    <property type="entry name" value="Tscrpt_reg_PadR_N"/>
</dbReference>
<dbReference type="Proteomes" id="UP001143486">
    <property type="component" value="Unassembled WGS sequence"/>
</dbReference>
<dbReference type="RefSeq" id="WP_271186504.1">
    <property type="nucleotide sequence ID" value="NZ_BSFE01000003.1"/>
</dbReference>
<keyword evidence="3" id="KW-1185">Reference proteome</keyword>
<reference evidence="2" key="2">
    <citation type="submission" date="2023-01" db="EMBL/GenBank/DDBJ databases">
        <authorList>
            <person name="Sun Q."/>
            <person name="Evtushenko L."/>
        </authorList>
    </citation>
    <scope>NUCLEOTIDE SEQUENCE</scope>
    <source>
        <strain evidence="2">VKM B-1513</strain>
    </source>
</reference>
<dbReference type="SUPFAM" id="SSF46785">
    <property type="entry name" value="Winged helix' DNA-binding domain"/>
    <property type="match status" value="1"/>
</dbReference>
<dbReference type="PANTHER" id="PTHR33169:SF14">
    <property type="entry name" value="TRANSCRIPTIONAL REGULATOR RV3488"/>
    <property type="match status" value="1"/>
</dbReference>
<evidence type="ECO:0000259" key="1">
    <source>
        <dbReference type="Pfam" id="PF03551"/>
    </source>
</evidence>
<evidence type="ECO:0000313" key="3">
    <source>
        <dbReference type="Proteomes" id="UP001143486"/>
    </source>
</evidence>
<evidence type="ECO:0000313" key="2">
    <source>
        <dbReference type="EMBL" id="GLK52140.1"/>
    </source>
</evidence>
<protein>
    <submittedName>
        <fullName evidence="2">PadR family transcriptional regulator</fullName>
    </submittedName>
</protein>
<gene>
    <name evidence="2" type="ORF">GCM10017621_16480</name>
</gene>
<dbReference type="AlphaFoldDB" id="A0A9W6IN73"/>
<dbReference type="InterPro" id="IPR036390">
    <property type="entry name" value="WH_DNA-bd_sf"/>
</dbReference>
<name>A0A9W6IN73_9PROT</name>
<sequence length="125" mass="14066">MNKKADPRREANRRAQWNKGLAEMALLCLLRPAPLYGLEILDRLNGEAGLDVAEGSIYPLLHRLEAAGHVAAQWRTETENGRPRKYYAITPAGRATATAMVAEWQQTRARLDALIEETGDDKQRR</sequence>
<comment type="caution">
    <text evidence="2">The sequence shown here is derived from an EMBL/GenBank/DDBJ whole genome shotgun (WGS) entry which is preliminary data.</text>
</comment>
<feature type="domain" description="Transcription regulator PadR N-terminal" evidence="1">
    <location>
        <begin position="26"/>
        <end position="97"/>
    </location>
</feature>
<dbReference type="Pfam" id="PF03551">
    <property type="entry name" value="PadR"/>
    <property type="match status" value="1"/>
</dbReference>
<dbReference type="InterPro" id="IPR036388">
    <property type="entry name" value="WH-like_DNA-bd_sf"/>
</dbReference>